<dbReference type="KEGG" id="haad:MW046_10665"/>
<feature type="compositionally biased region" description="Basic and acidic residues" evidence="2">
    <location>
        <begin position="296"/>
        <end position="309"/>
    </location>
</feature>
<reference evidence="3" key="1">
    <citation type="submission" date="2022-04" db="EMBL/GenBank/DDBJ databases">
        <title>Halocatena sp. nov., isolated from a salt lake.</title>
        <authorList>
            <person name="Cui H.-L."/>
        </authorList>
    </citation>
    <scope>NUCLEOTIDE SEQUENCE</scope>
    <source>
        <strain evidence="3">AD-1</strain>
    </source>
</reference>
<evidence type="ECO:0000256" key="2">
    <source>
        <dbReference type="SAM" id="MobiDB-lite"/>
    </source>
</evidence>
<feature type="compositionally biased region" description="Basic and acidic residues" evidence="2">
    <location>
        <begin position="483"/>
        <end position="493"/>
    </location>
</feature>
<dbReference type="AlphaFoldDB" id="A0A8U0A039"/>
<keyword evidence="1" id="KW-0175">Coiled coil</keyword>
<feature type="compositionally biased region" description="Basic and acidic residues" evidence="2">
    <location>
        <begin position="340"/>
        <end position="388"/>
    </location>
</feature>
<evidence type="ECO:0000256" key="1">
    <source>
        <dbReference type="SAM" id="Coils"/>
    </source>
</evidence>
<feature type="compositionally biased region" description="Basic and acidic residues" evidence="2">
    <location>
        <begin position="508"/>
        <end position="528"/>
    </location>
</feature>
<keyword evidence="4" id="KW-1185">Reference proteome</keyword>
<name>A0A8U0A039_9EURY</name>
<dbReference type="RefSeq" id="WP_247993088.1">
    <property type="nucleotide sequence ID" value="NZ_CP096019.1"/>
</dbReference>
<feature type="coiled-coil region" evidence="1">
    <location>
        <begin position="249"/>
        <end position="276"/>
    </location>
</feature>
<feature type="region of interest" description="Disordered" evidence="2">
    <location>
        <begin position="296"/>
        <end position="528"/>
    </location>
</feature>
<evidence type="ECO:0000313" key="3">
    <source>
        <dbReference type="EMBL" id="UPM42414.1"/>
    </source>
</evidence>
<dbReference type="GeneID" id="71928514"/>
<proteinExistence type="predicted"/>
<gene>
    <name evidence="3" type="ORF">MW046_10665</name>
</gene>
<dbReference type="EMBL" id="CP096019">
    <property type="protein sequence ID" value="UPM42414.1"/>
    <property type="molecule type" value="Genomic_DNA"/>
</dbReference>
<feature type="compositionally biased region" description="Polar residues" evidence="2">
    <location>
        <begin position="389"/>
        <end position="425"/>
    </location>
</feature>
<protein>
    <submittedName>
        <fullName evidence="3">Uncharacterized protein</fullName>
    </submittedName>
</protein>
<sequence length="528" mass="60193">MSDDPDPCQSCSKLKHQFESSANVSRLNSILGVIKTPFVKTGELSDKIHSSKFIEEICANPGCSEGQGLLQDKLNEISEGSESGWNQIDEDDIDLLEQFSEGALDLVDENGIEWEDGQRRSEWAGIEDKIDELDESFTEQAPEDIALWGVENAPSPGIKKIPRIAEALSNLHETRIEIKREQIQEQIDGIATYEELEEIKGESYNKEITAGLEQTKGNVRELNEIRERLGTYRNDAEFDPLEDLSENENKSWQAQKAELITEYKQLQQLKEIEEQRQPHVDEEWYDEQYGYREPLIEERIPFDVEKNDGIAEDLPEESATTENEGDENEQEQSDELQQVKQEKQSLEKSLQQERDEKQRLRGENEELRDKNQDLQDDLQAVRDEHTTLQEKIQTSSEEHQQQGIETNTTDPQNDSSDRSTNSPVATATAKLRGGLAKSTGAVRKVGAKLRGRLSRTPDKPYPAQHATNIHTTAADTNTSSTQTRDEQQERSATNDRTTNRATEQNRTNGHERTNRRDSKRNEPDRGLF</sequence>
<feature type="compositionally biased region" description="Polar residues" evidence="2">
    <location>
        <begin position="465"/>
        <end position="482"/>
    </location>
</feature>
<evidence type="ECO:0000313" key="4">
    <source>
        <dbReference type="Proteomes" id="UP000831768"/>
    </source>
</evidence>
<feature type="compositionally biased region" description="Acidic residues" evidence="2">
    <location>
        <begin position="323"/>
        <end position="334"/>
    </location>
</feature>
<feature type="compositionally biased region" description="Polar residues" evidence="2">
    <location>
        <begin position="494"/>
        <end position="507"/>
    </location>
</feature>
<accession>A0A8U0A039</accession>
<dbReference type="Proteomes" id="UP000831768">
    <property type="component" value="Chromosome"/>
</dbReference>
<organism evidence="3 4">
    <name type="scientific">Halocatena salina</name>
    <dbReference type="NCBI Taxonomy" id="2934340"/>
    <lineage>
        <taxon>Archaea</taxon>
        <taxon>Methanobacteriati</taxon>
        <taxon>Methanobacteriota</taxon>
        <taxon>Stenosarchaea group</taxon>
        <taxon>Halobacteria</taxon>
        <taxon>Halobacteriales</taxon>
        <taxon>Natronomonadaceae</taxon>
        <taxon>Halocatena</taxon>
    </lineage>
</organism>